<dbReference type="SUPFAM" id="SSF53850">
    <property type="entry name" value="Periplasmic binding protein-like II"/>
    <property type="match status" value="1"/>
</dbReference>
<keyword evidence="5" id="KW-0564">Palmitate</keyword>
<evidence type="ECO:0000313" key="8">
    <source>
        <dbReference type="EMBL" id="UOO89049.1"/>
    </source>
</evidence>
<comment type="similarity">
    <text evidence="2">Belongs to the NlpA lipoprotein family.</text>
</comment>
<evidence type="ECO:0000256" key="3">
    <source>
        <dbReference type="ARBA" id="ARBA00022729"/>
    </source>
</evidence>
<proteinExistence type="inferred from homology"/>
<name>A0ABY4DZT0_9NEIS</name>
<evidence type="ECO:0000256" key="1">
    <source>
        <dbReference type="ARBA" id="ARBA00004635"/>
    </source>
</evidence>
<evidence type="ECO:0000256" key="4">
    <source>
        <dbReference type="ARBA" id="ARBA00023136"/>
    </source>
</evidence>
<gene>
    <name evidence="8" type="ORF">LVJ82_16625</name>
</gene>
<sequence>MFKRALTHAALALTAVLALNACQPQAAVSSTAPSTDLKNITLGFGVGTYIDQVRYGVVPELEKKGYHVTLRQFTQGVQINPALDEGAIQASVFQTPAYMESYNHKQKSDIIAIAVNPSPPQTLRSKKHASINEIRNGMSIAIANDPINAERGARILEKLGWIRIKDGVNPLDFSVNDISAGKYQLNIKQADSAQGMRLLDDVDYAVINGNFVASSGEKIADGLVIEDTPPRHRVNLTIKAQNQHSAWAQDLVAAFESKAYADYIRSQSQYADFIEPAVWQKYPVAPTSEKKHR</sequence>
<protein>
    <submittedName>
        <fullName evidence="8">MetQ/NlpA family ABC transporter substrate-binding protein</fullName>
    </submittedName>
</protein>
<keyword evidence="6" id="KW-0449">Lipoprotein</keyword>
<dbReference type="PANTHER" id="PTHR30429">
    <property type="entry name" value="D-METHIONINE-BINDING LIPOPROTEIN METQ"/>
    <property type="match status" value="1"/>
</dbReference>
<reference evidence="8 9" key="1">
    <citation type="journal article" date="2022" name="Res Sq">
        <title>Evolution of multicellular longitudinally dividing oral cavity symbionts (Neisseriaceae).</title>
        <authorList>
            <person name="Nyongesa S."/>
            <person name="Weber P."/>
            <person name="Bernet E."/>
            <person name="Pullido F."/>
            <person name="Nieckarz M."/>
            <person name="Delaby M."/>
            <person name="Nieves C."/>
            <person name="Viehboeck T."/>
            <person name="Krause N."/>
            <person name="Rivera-Millot A."/>
            <person name="Nakamura A."/>
            <person name="Vischer N."/>
            <person name="VanNieuwenhze M."/>
            <person name="Brun Y."/>
            <person name="Cava F."/>
            <person name="Bulgheresi S."/>
            <person name="Veyrier F."/>
        </authorList>
    </citation>
    <scope>NUCLEOTIDE SEQUENCE [LARGE SCALE GENOMIC DNA]</scope>
    <source>
        <strain evidence="8 9">SN4</strain>
    </source>
</reference>
<dbReference type="Gene3D" id="3.40.190.10">
    <property type="entry name" value="Periplasmic binding protein-like II"/>
    <property type="match status" value="2"/>
</dbReference>
<comment type="subcellular location">
    <subcellularLocation>
        <location evidence="1">Membrane</location>
        <topology evidence="1">Lipid-anchor</topology>
    </subcellularLocation>
</comment>
<evidence type="ECO:0000256" key="6">
    <source>
        <dbReference type="ARBA" id="ARBA00023288"/>
    </source>
</evidence>
<accession>A0ABY4DZT0</accession>
<dbReference type="Proteomes" id="UP000832011">
    <property type="component" value="Chromosome"/>
</dbReference>
<evidence type="ECO:0000256" key="7">
    <source>
        <dbReference type="SAM" id="SignalP"/>
    </source>
</evidence>
<keyword evidence="3 7" id="KW-0732">Signal</keyword>
<dbReference type="PANTHER" id="PTHR30429:SF0">
    <property type="entry name" value="METHIONINE-BINDING LIPOPROTEIN METQ"/>
    <property type="match status" value="1"/>
</dbReference>
<feature type="chain" id="PRO_5045425208" evidence="7">
    <location>
        <begin position="27"/>
        <end position="293"/>
    </location>
</feature>
<keyword evidence="4" id="KW-0472">Membrane</keyword>
<evidence type="ECO:0000256" key="2">
    <source>
        <dbReference type="ARBA" id="ARBA00008973"/>
    </source>
</evidence>
<evidence type="ECO:0000313" key="9">
    <source>
        <dbReference type="Proteomes" id="UP000832011"/>
    </source>
</evidence>
<organism evidence="8 9">
    <name type="scientific">Vitreoscilla massiliensis</name>
    <dbReference type="NCBI Taxonomy" id="1689272"/>
    <lineage>
        <taxon>Bacteria</taxon>
        <taxon>Pseudomonadati</taxon>
        <taxon>Pseudomonadota</taxon>
        <taxon>Betaproteobacteria</taxon>
        <taxon>Neisseriales</taxon>
        <taxon>Neisseriaceae</taxon>
        <taxon>Vitreoscilla</taxon>
    </lineage>
</organism>
<dbReference type="RefSeq" id="WP_058357279.1">
    <property type="nucleotide sequence ID" value="NZ_CABKVG010000010.1"/>
</dbReference>
<evidence type="ECO:0000256" key="5">
    <source>
        <dbReference type="ARBA" id="ARBA00023139"/>
    </source>
</evidence>
<dbReference type="Pfam" id="PF03180">
    <property type="entry name" value="Lipoprotein_9"/>
    <property type="match status" value="1"/>
</dbReference>
<dbReference type="InterPro" id="IPR004872">
    <property type="entry name" value="Lipoprotein_NlpA"/>
</dbReference>
<keyword evidence="9" id="KW-1185">Reference proteome</keyword>
<feature type="signal peptide" evidence="7">
    <location>
        <begin position="1"/>
        <end position="26"/>
    </location>
</feature>
<dbReference type="EMBL" id="CP091511">
    <property type="protein sequence ID" value="UOO89049.1"/>
    <property type="molecule type" value="Genomic_DNA"/>
</dbReference>